<organism evidence="2 3">
    <name type="scientific">Aspergillus avenaceus</name>
    <dbReference type="NCBI Taxonomy" id="36643"/>
    <lineage>
        <taxon>Eukaryota</taxon>
        <taxon>Fungi</taxon>
        <taxon>Dikarya</taxon>
        <taxon>Ascomycota</taxon>
        <taxon>Pezizomycotina</taxon>
        <taxon>Eurotiomycetes</taxon>
        <taxon>Eurotiomycetidae</taxon>
        <taxon>Eurotiales</taxon>
        <taxon>Aspergillaceae</taxon>
        <taxon>Aspergillus</taxon>
        <taxon>Aspergillus subgen. Circumdati</taxon>
    </lineage>
</organism>
<keyword evidence="1" id="KW-1133">Transmembrane helix</keyword>
<dbReference type="EMBL" id="ML742102">
    <property type="protein sequence ID" value="KAE8150141.1"/>
    <property type="molecule type" value="Genomic_DNA"/>
</dbReference>
<feature type="transmembrane region" description="Helical" evidence="1">
    <location>
        <begin position="133"/>
        <end position="150"/>
    </location>
</feature>
<keyword evidence="3" id="KW-1185">Reference proteome</keyword>
<keyword evidence="1" id="KW-0812">Transmembrane</keyword>
<gene>
    <name evidence="2" type="ORF">BDV25DRAFT_117042</name>
</gene>
<feature type="transmembrane region" description="Helical" evidence="1">
    <location>
        <begin position="319"/>
        <end position="339"/>
    </location>
</feature>
<evidence type="ECO:0000313" key="2">
    <source>
        <dbReference type="EMBL" id="KAE8150141.1"/>
    </source>
</evidence>
<feature type="transmembrane region" description="Helical" evidence="1">
    <location>
        <begin position="106"/>
        <end position="127"/>
    </location>
</feature>
<sequence length="345" mass="37364">MSPRKKEVLSAVTATADSSPEYYSSSTLPEKSLRERIHPLAKFFLVVTSSLALSALCFSFTSGATLDQLRKVSRHLEAWWEVGGLTMWRAVEIGLAWILGFDRKDVTSFMFLTHLPTYALLLAFYNIRPTTVMVSYAIILFSTSVPFVLLRKPTSIHDLSHTPSNGVNNRTILQDGPTKLFTTVAAISIFTVALYLSFATWLPTQLALHFANIPDISAANAGPACLPALFLALIPAGASARDFIFDSSTGALSKDIKLSEEPSEGEYLVHAIYRKTWGSLSAKTRVLVARTAILATTLFGNTLVQLAGTIAGVSLQGAVAWASIWASAVLVIGAMFCWVEAVKGV</sequence>
<feature type="transmembrane region" description="Helical" evidence="1">
    <location>
        <begin position="180"/>
        <end position="198"/>
    </location>
</feature>
<dbReference type="Proteomes" id="UP000325780">
    <property type="component" value="Unassembled WGS sequence"/>
</dbReference>
<proteinExistence type="predicted"/>
<reference evidence="2 3" key="1">
    <citation type="submission" date="2019-04" db="EMBL/GenBank/DDBJ databases">
        <title>Friends and foes A comparative genomics study of 23 Aspergillus species from section Flavi.</title>
        <authorList>
            <consortium name="DOE Joint Genome Institute"/>
            <person name="Kjaerbolling I."/>
            <person name="Vesth T."/>
            <person name="Frisvad J.C."/>
            <person name="Nybo J.L."/>
            <person name="Theobald S."/>
            <person name="Kildgaard S."/>
            <person name="Isbrandt T."/>
            <person name="Kuo A."/>
            <person name="Sato A."/>
            <person name="Lyhne E.K."/>
            <person name="Kogle M.E."/>
            <person name="Wiebenga A."/>
            <person name="Kun R.S."/>
            <person name="Lubbers R.J."/>
            <person name="Makela M.R."/>
            <person name="Barry K."/>
            <person name="Chovatia M."/>
            <person name="Clum A."/>
            <person name="Daum C."/>
            <person name="Haridas S."/>
            <person name="He G."/>
            <person name="LaButti K."/>
            <person name="Lipzen A."/>
            <person name="Mondo S."/>
            <person name="Riley R."/>
            <person name="Salamov A."/>
            <person name="Simmons B.A."/>
            <person name="Magnuson J.K."/>
            <person name="Henrissat B."/>
            <person name="Mortensen U.H."/>
            <person name="Larsen T.O."/>
            <person name="Devries R.P."/>
            <person name="Grigoriev I.V."/>
            <person name="Machida M."/>
            <person name="Baker S.E."/>
            <person name="Andersen M.R."/>
        </authorList>
    </citation>
    <scope>NUCLEOTIDE SEQUENCE [LARGE SCALE GENOMIC DNA]</scope>
    <source>
        <strain evidence="2 3">IBT 18842</strain>
    </source>
</reference>
<dbReference type="OrthoDB" id="5394254at2759"/>
<evidence type="ECO:0000313" key="3">
    <source>
        <dbReference type="Proteomes" id="UP000325780"/>
    </source>
</evidence>
<feature type="transmembrane region" description="Helical" evidence="1">
    <location>
        <begin position="292"/>
        <end position="313"/>
    </location>
</feature>
<name>A0A5N6TVP9_ASPAV</name>
<accession>A0A5N6TVP9</accession>
<dbReference type="AlphaFoldDB" id="A0A5N6TVP9"/>
<protein>
    <submittedName>
        <fullName evidence="2">Uncharacterized protein</fullName>
    </submittedName>
</protein>
<keyword evidence="1" id="KW-0472">Membrane</keyword>
<evidence type="ECO:0000256" key="1">
    <source>
        <dbReference type="SAM" id="Phobius"/>
    </source>
</evidence>
<feature type="transmembrane region" description="Helical" evidence="1">
    <location>
        <begin position="43"/>
        <end position="66"/>
    </location>
</feature>